<proteinExistence type="evidence at transcript level"/>
<reference evidence="1" key="1">
    <citation type="journal article" date="2009" name="PLoS Genet.">
        <title>Sequencing, mapping, and analysis of 27,455 maize full-length cDNAs.</title>
        <authorList>
            <person name="Soderlund C."/>
            <person name="Descour A."/>
            <person name="Kudrna D."/>
            <person name="Bomhoff M."/>
            <person name="Boyd L."/>
            <person name="Currie J."/>
            <person name="Angelova A."/>
            <person name="Collura K."/>
            <person name="Wissotski M."/>
            <person name="Ashley E."/>
            <person name="Morrow D."/>
            <person name="Fernandes J."/>
            <person name="Walbot V."/>
            <person name="Yu Y."/>
        </authorList>
    </citation>
    <scope>NUCLEOTIDE SEQUENCE</scope>
    <source>
        <strain evidence="1">B73</strain>
    </source>
</reference>
<accession>C0HE56</accession>
<evidence type="ECO:0000313" key="1">
    <source>
        <dbReference type="EMBL" id="ACN25309.1"/>
    </source>
</evidence>
<organism evidence="1">
    <name type="scientific">Zea mays</name>
    <name type="common">Maize</name>
    <dbReference type="NCBI Taxonomy" id="4577"/>
    <lineage>
        <taxon>Eukaryota</taxon>
        <taxon>Viridiplantae</taxon>
        <taxon>Streptophyta</taxon>
        <taxon>Embryophyta</taxon>
        <taxon>Tracheophyta</taxon>
        <taxon>Spermatophyta</taxon>
        <taxon>Magnoliopsida</taxon>
        <taxon>Liliopsida</taxon>
        <taxon>Poales</taxon>
        <taxon>Poaceae</taxon>
        <taxon>PACMAD clade</taxon>
        <taxon>Panicoideae</taxon>
        <taxon>Andropogonodae</taxon>
        <taxon>Andropogoneae</taxon>
        <taxon>Tripsacinae</taxon>
        <taxon>Zea</taxon>
    </lineage>
</organism>
<dbReference type="AlphaFoldDB" id="C0HE56"/>
<dbReference type="EMBL" id="BT060612">
    <property type="protein sequence ID" value="ACN25309.1"/>
    <property type="molecule type" value="mRNA"/>
</dbReference>
<protein>
    <submittedName>
        <fullName evidence="1">Uncharacterized protein</fullName>
    </submittedName>
</protein>
<sequence>MLLHHCLLEWSSQRTGSWYGFWTRRRHHSLTPRTTTTTLATIVTSD</sequence>
<name>C0HE56_MAIZE</name>